<feature type="region of interest" description="Disordered" evidence="1">
    <location>
        <begin position="506"/>
        <end position="555"/>
    </location>
</feature>
<dbReference type="Proteomes" id="UP001597479">
    <property type="component" value="Unassembled WGS sequence"/>
</dbReference>
<feature type="region of interest" description="Disordered" evidence="1">
    <location>
        <begin position="596"/>
        <end position="624"/>
    </location>
</feature>
<feature type="region of interest" description="Disordered" evidence="1">
    <location>
        <begin position="1"/>
        <end position="46"/>
    </location>
</feature>
<evidence type="ECO:0000256" key="1">
    <source>
        <dbReference type="SAM" id="MobiDB-lite"/>
    </source>
</evidence>
<protein>
    <recommendedName>
        <fullName evidence="4">ATP-binding protein</fullName>
    </recommendedName>
</protein>
<comment type="caution">
    <text evidence="2">The sequence shown here is derived from an EMBL/GenBank/DDBJ whole genome shotgun (WGS) entry which is preliminary data.</text>
</comment>
<dbReference type="EMBL" id="JBHUOG010000002">
    <property type="protein sequence ID" value="MFD2797672.1"/>
    <property type="molecule type" value="Genomic_DNA"/>
</dbReference>
<name>A0ABW5W1H3_9MICO</name>
<evidence type="ECO:0000313" key="3">
    <source>
        <dbReference type="Proteomes" id="UP001597479"/>
    </source>
</evidence>
<reference evidence="3" key="1">
    <citation type="journal article" date="2019" name="Int. J. Syst. Evol. Microbiol.">
        <title>The Global Catalogue of Microorganisms (GCM) 10K type strain sequencing project: providing services to taxonomists for standard genome sequencing and annotation.</title>
        <authorList>
            <consortium name="The Broad Institute Genomics Platform"/>
            <consortium name="The Broad Institute Genome Sequencing Center for Infectious Disease"/>
            <person name="Wu L."/>
            <person name="Ma J."/>
        </authorList>
    </citation>
    <scope>NUCLEOTIDE SEQUENCE [LARGE SCALE GENOMIC DNA]</scope>
    <source>
        <strain evidence="3">CCM 7044</strain>
    </source>
</reference>
<accession>A0ABW5W1H3</accession>
<gene>
    <name evidence="2" type="ORF">ACFS27_29225</name>
</gene>
<sequence length="624" mass="65414">MNSPNPVNTTGDSHVTPDMSARTAGDAAPAVSAEKSAPDTAGPRERKSAAAVLVELAMDRYAFGCTPDGEPFAVPTSGGKIVRILRGGRSSLRSELAQIYQKHTGLIAGQQALSDALLVIEGTARQTEPVPVHLRVAESAGATWIDLGDAAESVVRVDSRGWTMADDVPVLFRRTALTAALPAPEPGGTLDDLWALLNVTAADRPLVLAWLVAALGWENIPHPMLALLGEQGTGKSSATKSLVQLVDPSPVPLRKPPRDATGWVTAAAGSWVVGLDNISDIPGWLSDSLCRAVTGDGDVRRELYSDDGLAVFSFRRAIVMNGIDVGAMAPDLADRSIVVNLDRISETQRRPESQLVTAWESAWPRVFGALLSQVQACKARIPSVRLDSMPRMADFAMVLAALDQVNGTAGLSSYRDQANTLARDAVTSDPFLAALSVHVTTAWEGTAAALLDLVQPEGIPPRTWPKSARGVTGVLKRTAPALRSAGWGVDDLGTANKSGVNLWRLTPPRDAPESSPPIPATPSPQVTALHTAGESVAGRVTDPGRRGNGGERYPALRVVNPPYPATSDALTCEDGVAGIGGDQYGASPVGTCPDCGESLSGPGSTTRCRPNHTSDDAEENTHVS</sequence>
<dbReference type="SUPFAM" id="SSF52540">
    <property type="entry name" value="P-loop containing nucleoside triphosphate hydrolases"/>
    <property type="match status" value="1"/>
</dbReference>
<organism evidence="2 3">
    <name type="scientific">Promicromonospora vindobonensis</name>
    <dbReference type="NCBI Taxonomy" id="195748"/>
    <lineage>
        <taxon>Bacteria</taxon>
        <taxon>Bacillati</taxon>
        <taxon>Actinomycetota</taxon>
        <taxon>Actinomycetes</taxon>
        <taxon>Micrococcales</taxon>
        <taxon>Promicromonosporaceae</taxon>
        <taxon>Promicromonospora</taxon>
    </lineage>
</organism>
<dbReference type="InterPro" id="IPR027417">
    <property type="entry name" value="P-loop_NTPase"/>
</dbReference>
<feature type="compositionally biased region" description="Polar residues" evidence="1">
    <location>
        <begin position="1"/>
        <end position="13"/>
    </location>
</feature>
<evidence type="ECO:0000313" key="2">
    <source>
        <dbReference type="EMBL" id="MFD2797672.1"/>
    </source>
</evidence>
<dbReference type="RefSeq" id="WP_377190893.1">
    <property type="nucleotide sequence ID" value="NZ_JBHUOG010000002.1"/>
</dbReference>
<proteinExistence type="predicted"/>
<feature type="compositionally biased region" description="Basic and acidic residues" evidence="1">
    <location>
        <begin position="612"/>
        <end position="624"/>
    </location>
</feature>
<keyword evidence="3" id="KW-1185">Reference proteome</keyword>
<evidence type="ECO:0008006" key="4">
    <source>
        <dbReference type="Google" id="ProtNLM"/>
    </source>
</evidence>